<evidence type="ECO:0000259" key="12">
    <source>
        <dbReference type="PROSITE" id="PS51846"/>
    </source>
</evidence>
<evidence type="ECO:0000256" key="10">
    <source>
        <dbReference type="SAM" id="Phobius"/>
    </source>
</evidence>
<evidence type="ECO:0000256" key="8">
    <source>
        <dbReference type="PROSITE-ProRule" id="PRU00703"/>
    </source>
</evidence>
<dbReference type="PANTHER" id="PTHR43099:SF2">
    <property type="entry name" value="UPF0053 PROTEIN YRKA"/>
    <property type="match status" value="1"/>
</dbReference>
<dbReference type="Gene3D" id="3.10.580.10">
    <property type="entry name" value="CBS-domain"/>
    <property type="match status" value="1"/>
</dbReference>
<dbReference type="SUPFAM" id="SSF54631">
    <property type="entry name" value="CBS-domain pair"/>
    <property type="match status" value="1"/>
</dbReference>
<evidence type="ECO:0000256" key="6">
    <source>
        <dbReference type="ARBA" id="ARBA00023122"/>
    </source>
</evidence>
<evidence type="ECO:0000256" key="1">
    <source>
        <dbReference type="ARBA" id="ARBA00004651"/>
    </source>
</evidence>
<dbReference type="Gene3D" id="3.30.465.10">
    <property type="match status" value="1"/>
</dbReference>
<protein>
    <submittedName>
        <fullName evidence="13">Transporter</fullName>
    </submittedName>
</protein>
<evidence type="ECO:0000256" key="3">
    <source>
        <dbReference type="ARBA" id="ARBA00022692"/>
    </source>
</evidence>
<gene>
    <name evidence="13" type="ORF">SE37_10535</name>
</gene>
<comment type="caution">
    <text evidence="13">The sequence shown here is derived from an EMBL/GenBank/DDBJ whole genome shotgun (WGS) entry which is preliminary data.</text>
</comment>
<evidence type="ECO:0000256" key="9">
    <source>
        <dbReference type="PROSITE-ProRule" id="PRU01193"/>
    </source>
</evidence>
<feature type="transmembrane region" description="Helical" evidence="10">
    <location>
        <begin position="57"/>
        <end position="83"/>
    </location>
</feature>
<dbReference type="PROSITE" id="PS51846">
    <property type="entry name" value="CNNM"/>
    <property type="match status" value="1"/>
</dbReference>
<dbReference type="InterPro" id="IPR005170">
    <property type="entry name" value="Transptr-assoc_dom"/>
</dbReference>
<keyword evidence="4" id="KW-0677">Repeat</keyword>
<feature type="transmembrane region" description="Helical" evidence="10">
    <location>
        <begin position="145"/>
        <end position="170"/>
    </location>
</feature>
<dbReference type="EMBL" id="JXBL01000001">
    <property type="protein sequence ID" value="KIE43039.1"/>
    <property type="molecule type" value="Genomic_DNA"/>
</dbReference>
<keyword evidence="3 9" id="KW-0812">Transmembrane</keyword>
<dbReference type="InterPro" id="IPR000644">
    <property type="entry name" value="CBS_dom"/>
</dbReference>
<sequence length="444" mass="48655">MIEELLVILVLILGNGFFAGSELAIISARKGRIAQLVEAGDSRAQIVERLQNDPHRFLATVQVGVTVVGSLASAVGGAAAVQSVKPLLQAVPVDFIRQAAEPLAIGLAVALISYLSLIFGELVPKTMGLQYADQMALRVAKPINFLAKAAGVVVSFLTISNKAVLAMMGIKAEGSQAFVTREEVQHIVAEGHEAGVFSATEQEYIRNIFDFTHTCVREVMVPRTRMVALDLARPRKELVRKALDNMYSRYPVYRGSIENVIGFIHGKDLLGRTVTDPEFSLESIVRPPFYVPEGKKVNELLKEMQRLRIHMALVVDEYGGISGLVTTEDLLEELVGEIEDEHDIGEPGTVQRLPDGSLLVDALMSIGDLADLLKIKLAEDVPYDTLAGLILDQLGRFPERGETVEWDRFSLICEEVKRTAIVKVRIVENLPSQAGDGQHRAEQE</sequence>
<evidence type="ECO:0000313" key="14">
    <source>
        <dbReference type="Proteomes" id="UP000031433"/>
    </source>
</evidence>
<organism evidence="13 14">
    <name type="scientific">Geobacter soli</name>
    <dbReference type="NCBI Taxonomy" id="1510391"/>
    <lineage>
        <taxon>Bacteria</taxon>
        <taxon>Pseudomonadati</taxon>
        <taxon>Thermodesulfobacteriota</taxon>
        <taxon>Desulfuromonadia</taxon>
        <taxon>Geobacterales</taxon>
        <taxon>Geobacteraceae</taxon>
        <taxon>Geobacter</taxon>
    </lineage>
</organism>
<dbReference type="PROSITE" id="PS51371">
    <property type="entry name" value="CBS"/>
    <property type="match status" value="1"/>
</dbReference>
<evidence type="ECO:0000256" key="7">
    <source>
        <dbReference type="ARBA" id="ARBA00023136"/>
    </source>
</evidence>
<keyword evidence="7 9" id="KW-0472">Membrane</keyword>
<feature type="transmembrane region" description="Helical" evidence="10">
    <location>
        <begin position="6"/>
        <end position="26"/>
    </location>
</feature>
<dbReference type="FunFam" id="3.10.580.10:FF:000002">
    <property type="entry name" value="Magnesium/cobalt efflux protein CorC"/>
    <property type="match status" value="1"/>
</dbReference>
<dbReference type="Pfam" id="PF00571">
    <property type="entry name" value="CBS"/>
    <property type="match status" value="1"/>
</dbReference>
<keyword evidence="5 9" id="KW-1133">Transmembrane helix</keyword>
<evidence type="ECO:0000256" key="2">
    <source>
        <dbReference type="ARBA" id="ARBA00022475"/>
    </source>
</evidence>
<feature type="domain" description="CNNM transmembrane" evidence="12">
    <location>
        <begin position="1"/>
        <end position="201"/>
    </location>
</feature>
<keyword evidence="6 8" id="KW-0129">CBS domain</keyword>
<dbReference type="RefSeq" id="WP_039646148.1">
    <property type="nucleotide sequence ID" value="NZ_JXBL01000001.1"/>
</dbReference>
<proteinExistence type="predicted"/>
<dbReference type="InterPro" id="IPR002550">
    <property type="entry name" value="CNNM"/>
</dbReference>
<dbReference type="Pfam" id="PF03471">
    <property type="entry name" value="CorC_HlyC"/>
    <property type="match status" value="1"/>
</dbReference>
<dbReference type="SUPFAM" id="SSF56176">
    <property type="entry name" value="FAD-binding/transporter-associated domain-like"/>
    <property type="match status" value="1"/>
</dbReference>
<dbReference type="GO" id="GO:0005886">
    <property type="term" value="C:plasma membrane"/>
    <property type="evidence" value="ECO:0007669"/>
    <property type="project" value="UniProtKB-SubCell"/>
</dbReference>
<dbReference type="InterPro" id="IPR016169">
    <property type="entry name" value="FAD-bd_PCMH_sub2"/>
</dbReference>
<evidence type="ECO:0000313" key="13">
    <source>
        <dbReference type="EMBL" id="KIE43039.1"/>
    </source>
</evidence>
<evidence type="ECO:0000259" key="11">
    <source>
        <dbReference type="PROSITE" id="PS51371"/>
    </source>
</evidence>
<dbReference type="Proteomes" id="UP000031433">
    <property type="component" value="Unassembled WGS sequence"/>
</dbReference>
<dbReference type="AlphaFoldDB" id="A0A0C1TQK0"/>
<dbReference type="PANTHER" id="PTHR43099">
    <property type="entry name" value="UPF0053 PROTEIN YRKA"/>
    <property type="match status" value="1"/>
</dbReference>
<dbReference type="Pfam" id="PF01595">
    <property type="entry name" value="CNNM"/>
    <property type="match status" value="1"/>
</dbReference>
<dbReference type="InterPro" id="IPR046342">
    <property type="entry name" value="CBS_dom_sf"/>
</dbReference>
<comment type="subcellular location">
    <subcellularLocation>
        <location evidence="1">Cell membrane</location>
        <topology evidence="1">Multi-pass membrane protein</topology>
    </subcellularLocation>
</comment>
<evidence type="ECO:0000256" key="4">
    <source>
        <dbReference type="ARBA" id="ARBA00022737"/>
    </source>
</evidence>
<feature type="domain" description="CBS" evidence="11">
    <location>
        <begin position="284"/>
        <end position="341"/>
    </location>
</feature>
<dbReference type="SMART" id="SM01091">
    <property type="entry name" value="CorC_HlyC"/>
    <property type="match status" value="1"/>
</dbReference>
<reference evidence="13 14" key="1">
    <citation type="submission" date="2015-01" db="EMBL/GenBank/DDBJ databases">
        <title>Genome sequence of the anaerobic bacterium Geobacter soli GSS01, a dissimilatory Fe(III) reducer from soil.</title>
        <authorList>
            <person name="Yang G."/>
            <person name="Zhou S."/>
        </authorList>
    </citation>
    <scope>NUCLEOTIDE SEQUENCE [LARGE SCALE GENOMIC DNA]</scope>
    <source>
        <strain evidence="13 14">GSS01</strain>
    </source>
</reference>
<evidence type="ECO:0000256" key="5">
    <source>
        <dbReference type="ARBA" id="ARBA00022989"/>
    </source>
</evidence>
<dbReference type="SMART" id="SM00116">
    <property type="entry name" value="CBS"/>
    <property type="match status" value="2"/>
</dbReference>
<dbReference type="InterPro" id="IPR044751">
    <property type="entry name" value="Ion_transp-like_CBS"/>
</dbReference>
<keyword evidence="14" id="KW-1185">Reference proteome</keyword>
<dbReference type="InterPro" id="IPR051676">
    <property type="entry name" value="UPF0053_domain"/>
</dbReference>
<keyword evidence="2" id="KW-1003">Cell membrane</keyword>
<dbReference type="InterPro" id="IPR036318">
    <property type="entry name" value="FAD-bd_PCMH-like_sf"/>
</dbReference>
<accession>A0A0C1TQK0</accession>
<dbReference type="GO" id="GO:0050660">
    <property type="term" value="F:flavin adenine dinucleotide binding"/>
    <property type="evidence" value="ECO:0007669"/>
    <property type="project" value="InterPro"/>
</dbReference>
<name>A0A0C1TQK0_9BACT</name>
<feature type="transmembrane region" description="Helical" evidence="10">
    <location>
        <begin position="103"/>
        <end position="124"/>
    </location>
</feature>
<dbReference type="CDD" id="cd04590">
    <property type="entry name" value="CBS_pair_CorC_HlyC_assoc"/>
    <property type="match status" value="1"/>
</dbReference>